<accession>A0A0G4G9L2</accession>
<reference evidence="3" key="1">
    <citation type="submission" date="2014-11" db="EMBL/GenBank/DDBJ databases">
        <authorList>
            <person name="Otto D Thomas"/>
            <person name="Naeem Raeece"/>
        </authorList>
    </citation>
    <scope>NUCLEOTIDE SEQUENCE</scope>
</reference>
<sequence>MSALVPSAQYKPAESDESPKPQCQNWFPLGQEVLLENLVKKELSNGFVDQQKVAVLEKARLNPREAIESCTAVVDIMGIVAALMLSVVLPETYVDPAVCSSIPNGARLCNLQVCMASFSMIMCFTQIALTSLMHGCLKDIQEDEVAYMMVKYYFLFRHTVYGVLACIAIGFAGAVLVRISIQSSQYESPYWEGEEAQWWSHPAGISVLAMLVVGFLLPFCFQVITQYRAYMKIIRSKYGVQAPRSCCSGRVKE</sequence>
<keyword evidence="2" id="KW-0812">Transmembrane</keyword>
<feature type="transmembrane region" description="Helical" evidence="2">
    <location>
        <begin position="201"/>
        <end position="225"/>
    </location>
</feature>
<organism evidence="3">
    <name type="scientific">Chromera velia CCMP2878</name>
    <dbReference type="NCBI Taxonomy" id="1169474"/>
    <lineage>
        <taxon>Eukaryota</taxon>
        <taxon>Sar</taxon>
        <taxon>Alveolata</taxon>
        <taxon>Colpodellida</taxon>
        <taxon>Chromeraceae</taxon>
        <taxon>Chromera</taxon>
    </lineage>
</organism>
<gene>
    <name evidence="3" type="ORF">Cvel_20784</name>
</gene>
<name>A0A0G4G9L2_9ALVE</name>
<feature type="transmembrane region" description="Helical" evidence="2">
    <location>
        <begin position="158"/>
        <end position="181"/>
    </location>
</feature>
<keyword evidence="2" id="KW-1133">Transmembrane helix</keyword>
<protein>
    <submittedName>
        <fullName evidence="3">Uncharacterized protein</fullName>
    </submittedName>
</protein>
<evidence type="ECO:0000256" key="2">
    <source>
        <dbReference type="SAM" id="Phobius"/>
    </source>
</evidence>
<evidence type="ECO:0000256" key="1">
    <source>
        <dbReference type="SAM" id="MobiDB-lite"/>
    </source>
</evidence>
<dbReference type="VEuPathDB" id="CryptoDB:Cvel_20784"/>
<keyword evidence="2" id="KW-0472">Membrane</keyword>
<feature type="region of interest" description="Disordered" evidence="1">
    <location>
        <begin position="1"/>
        <end position="21"/>
    </location>
</feature>
<evidence type="ECO:0000313" key="3">
    <source>
        <dbReference type="EMBL" id="CEM25205.1"/>
    </source>
</evidence>
<dbReference type="EMBL" id="CDMZ01000989">
    <property type="protein sequence ID" value="CEM25205.1"/>
    <property type="molecule type" value="Genomic_DNA"/>
</dbReference>
<proteinExistence type="predicted"/>
<dbReference type="AlphaFoldDB" id="A0A0G4G9L2"/>